<proteinExistence type="predicted"/>
<evidence type="ECO:0000313" key="2">
    <source>
        <dbReference type="Proteomes" id="UP001516400"/>
    </source>
</evidence>
<name>A0ABD2MS28_9CUCU</name>
<gene>
    <name evidence="1" type="ORF">HHI36_008278</name>
</gene>
<sequence length="91" mass="10687">MEFLWNVKDIAIDEKMSYMEALKHEIKFVFNLRLNKKRTKRKFSPGASTEELEKNAVINRSRSLLQSSSSLYNINKIHVSNEGIRNKEVLM</sequence>
<evidence type="ECO:0000313" key="1">
    <source>
        <dbReference type="EMBL" id="KAL3269196.1"/>
    </source>
</evidence>
<dbReference type="AlphaFoldDB" id="A0ABD2MS28"/>
<keyword evidence="2" id="KW-1185">Reference proteome</keyword>
<dbReference type="Proteomes" id="UP001516400">
    <property type="component" value="Unassembled WGS sequence"/>
</dbReference>
<reference evidence="1 2" key="1">
    <citation type="journal article" date="2021" name="BMC Biol.">
        <title>Horizontally acquired antibacterial genes associated with adaptive radiation of ladybird beetles.</title>
        <authorList>
            <person name="Li H.S."/>
            <person name="Tang X.F."/>
            <person name="Huang Y.H."/>
            <person name="Xu Z.Y."/>
            <person name="Chen M.L."/>
            <person name="Du X.Y."/>
            <person name="Qiu B.Y."/>
            <person name="Chen P.T."/>
            <person name="Zhang W."/>
            <person name="Slipinski A."/>
            <person name="Escalona H.E."/>
            <person name="Waterhouse R.M."/>
            <person name="Zwick A."/>
            <person name="Pang H."/>
        </authorList>
    </citation>
    <scope>NUCLEOTIDE SEQUENCE [LARGE SCALE GENOMIC DNA]</scope>
    <source>
        <strain evidence="1">SYSU2018</strain>
    </source>
</reference>
<organism evidence="1 2">
    <name type="scientific">Cryptolaemus montrouzieri</name>
    <dbReference type="NCBI Taxonomy" id="559131"/>
    <lineage>
        <taxon>Eukaryota</taxon>
        <taxon>Metazoa</taxon>
        <taxon>Ecdysozoa</taxon>
        <taxon>Arthropoda</taxon>
        <taxon>Hexapoda</taxon>
        <taxon>Insecta</taxon>
        <taxon>Pterygota</taxon>
        <taxon>Neoptera</taxon>
        <taxon>Endopterygota</taxon>
        <taxon>Coleoptera</taxon>
        <taxon>Polyphaga</taxon>
        <taxon>Cucujiformia</taxon>
        <taxon>Coccinelloidea</taxon>
        <taxon>Coccinellidae</taxon>
        <taxon>Scymninae</taxon>
        <taxon>Scymnini</taxon>
        <taxon>Cryptolaemus</taxon>
    </lineage>
</organism>
<protein>
    <submittedName>
        <fullName evidence="1">Uncharacterized protein</fullName>
    </submittedName>
</protein>
<accession>A0ABD2MS28</accession>
<comment type="caution">
    <text evidence="1">The sequence shown here is derived from an EMBL/GenBank/DDBJ whole genome shotgun (WGS) entry which is preliminary data.</text>
</comment>
<dbReference type="EMBL" id="JABFTP020000021">
    <property type="protein sequence ID" value="KAL3269196.1"/>
    <property type="molecule type" value="Genomic_DNA"/>
</dbReference>